<proteinExistence type="predicted"/>
<accession>A6N5T5</accession>
<sequence>MGQIKSDVLSGVLARRPADRALLTPFLNGFDVTWGASHRSFGTDVTVYFLLPESFISQGFGIDQEIALFVTDFPTLEPRVLQAVDQTLREAPAKGRVEQSIFFLSSPADNGRQWMADYTAANPDSRLAVVFNSKSLVGAAGNAWYVRNQIGEQLFTRNLFDNQLPIDSDLFFFGRDQLVAGFLDAIKRSQNRGLFGLRKTGKTSVLYKIQRIVSRDGIGNVYYYDAKLPSIRSLKWHELLAKISRDIAQANGLSIPEGVDDPRRVSDVLMHILRLTPSDKIAVLIFDEIEFISPVAKDDVHWHKEFIPFWQTLWAIQSQVRRLSNIVVGVNPKVVEMDTVDEVQNPMFGIIQPTYLKGFALDELKNMLKFFGKRMGIVFDADAQTYLLQRYGGHPLLVRMACSEVHKSLERAVVQRPATISASDLVKGEVQRDEELLFYCRHVVSELQRFYADEYKMLEMLASGQIADVRELSDEPEYTRHLREYGLLKFDTHNRPSFEIPVVGEYVGRELARREKRQLVRKIVSEGDRIDWVKRRTQTVSREIRTLAREIDKAGLPKLFGDGDFPEAERFSAILPATDVDTFVVFINICNRCFVESIERYGNKAGIKGYFWSSIKTTYPDLWHALQRIKVYRNNDLHLELNVTVEAELKRYLDIDLEGRTVSQVREPWFALQQAVLDELMLCIQYELARHS</sequence>
<dbReference type="AlphaFoldDB" id="A6N5T5"/>
<evidence type="ECO:0000313" key="1">
    <source>
        <dbReference type="EMBL" id="ABR13531.1"/>
    </source>
</evidence>
<organism evidence="1">
    <name type="scientific">Pseudomonas aeruginosa</name>
    <dbReference type="NCBI Taxonomy" id="287"/>
    <lineage>
        <taxon>Bacteria</taxon>
        <taxon>Pseudomonadati</taxon>
        <taxon>Pseudomonadota</taxon>
        <taxon>Gammaproteobacteria</taxon>
        <taxon>Pseudomonadales</taxon>
        <taxon>Pseudomonadaceae</taxon>
        <taxon>Pseudomonas</taxon>
    </lineage>
</organism>
<dbReference type="InterPro" id="IPR027417">
    <property type="entry name" value="P-loop_NTPase"/>
</dbReference>
<dbReference type="SUPFAM" id="SSF52540">
    <property type="entry name" value="P-loop containing nucleoside triphosphate hydrolases"/>
    <property type="match status" value="1"/>
</dbReference>
<name>A6N5T5_PSEAI</name>
<protein>
    <submittedName>
        <fullName evidence="1">Uncharacterized protein</fullName>
    </submittedName>
</protein>
<dbReference type="Gene3D" id="3.40.50.300">
    <property type="entry name" value="P-loop containing nucleotide triphosphate hydrolases"/>
    <property type="match status" value="1"/>
</dbReference>
<dbReference type="EMBL" id="EF611304">
    <property type="protein sequence ID" value="ABR13531.1"/>
    <property type="molecule type" value="Genomic_DNA"/>
</dbReference>
<reference evidence="1" key="1">
    <citation type="journal article" date="2009" name="FEMS Microbiol. Lett.">
        <title>Genomic islands of Pseudomonas aeruginosa.</title>
        <authorList>
            <person name="Battle S.E."/>
            <person name="Rello J."/>
            <person name="Hauser A.R."/>
        </authorList>
    </citation>
    <scope>NUCLEOTIDE SEQUENCE</scope>
    <source>
        <strain evidence="1">PSE9</strain>
    </source>
</reference>
<dbReference type="RefSeq" id="WP_023114932.1">
    <property type="nucleotide sequence ID" value="NZ_CAADPZ010000410.1"/>
</dbReference>